<keyword evidence="3" id="KW-1185">Reference proteome</keyword>
<evidence type="ECO:0000259" key="1">
    <source>
        <dbReference type="SMART" id="SM00932"/>
    </source>
</evidence>
<gene>
    <name evidence="2" type="ORF">EPH95_13575</name>
</gene>
<protein>
    <submittedName>
        <fullName evidence="2">Scaffolding protein</fullName>
    </submittedName>
</protein>
<accession>A0A514LJQ0</accession>
<dbReference type="InterPro" id="IPR014824">
    <property type="entry name" value="Nfu/NifU_N"/>
</dbReference>
<dbReference type="EMBL" id="CP035485">
    <property type="protein sequence ID" value="QDI92084.1"/>
    <property type="molecule type" value="Genomic_DNA"/>
</dbReference>
<sequence>MNVQAEPTPNPNAMKITADQTIFESSTSLKKGEETDHPVAKKLLGLEGVDNIFGINDFVTVNKTEDANWDDLLPQIEQAFED</sequence>
<name>A0A514LJQ0_9BACI</name>
<dbReference type="InterPro" id="IPR036498">
    <property type="entry name" value="Nfu/NifU_N_sf"/>
</dbReference>
<dbReference type="Pfam" id="PF08712">
    <property type="entry name" value="Nfu_N"/>
    <property type="match status" value="1"/>
</dbReference>
<dbReference type="Gene3D" id="3.30.1370.70">
    <property type="entry name" value="Scaffold protein Nfu/NifU, N-terminal domain"/>
    <property type="match status" value="1"/>
</dbReference>
<dbReference type="KEGG" id="sale:EPH95_13575"/>
<dbReference type="OrthoDB" id="2968418at2"/>
<organism evidence="2 3">
    <name type="scientific">Salicibibacter halophilus</name>
    <dbReference type="NCBI Taxonomy" id="2502791"/>
    <lineage>
        <taxon>Bacteria</taxon>
        <taxon>Bacillati</taxon>
        <taxon>Bacillota</taxon>
        <taxon>Bacilli</taxon>
        <taxon>Bacillales</taxon>
        <taxon>Bacillaceae</taxon>
        <taxon>Salicibibacter</taxon>
    </lineage>
</organism>
<evidence type="ECO:0000313" key="3">
    <source>
        <dbReference type="Proteomes" id="UP000319756"/>
    </source>
</evidence>
<evidence type="ECO:0000313" key="2">
    <source>
        <dbReference type="EMBL" id="QDI92084.1"/>
    </source>
</evidence>
<feature type="domain" description="Scaffold protein Nfu/NifU N-terminal" evidence="1">
    <location>
        <begin position="3"/>
        <end position="82"/>
    </location>
</feature>
<proteinExistence type="predicted"/>
<reference evidence="3" key="1">
    <citation type="submission" date="2019-01" db="EMBL/GenBank/DDBJ databases">
        <title>Genomic analysis of Salicibibacter sp. NKC3-5.</title>
        <authorList>
            <person name="Oh Y.J."/>
        </authorList>
    </citation>
    <scope>NUCLEOTIDE SEQUENCE [LARGE SCALE GENOMIC DNA]</scope>
    <source>
        <strain evidence="3">NKC3-5</strain>
    </source>
</reference>
<dbReference type="SUPFAM" id="SSF110836">
    <property type="entry name" value="Hypothetical protein SAV1430"/>
    <property type="match status" value="1"/>
</dbReference>
<dbReference type="SMART" id="SM00932">
    <property type="entry name" value="Nfu_N"/>
    <property type="match status" value="1"/>
</dbReference>
<dbReference type="RefSeq" id="WP_142090600.1">
    <property type="nucleotide sequence ID" value="NZ_CP035485.1"/>
</dbReference>
<dbReference type="Proteomes" id="UP000319756">
    <property type="component" value="Chromosome"/>
</dbReference>
<dbReference type="AlphaFoldDB" id="A0A514LJQ0"/>